<dbReference type="Proteomes" id="UP000251891">
    <property type="component" value="Unassembled WGS sequence"/>
</dbReference>
<keyword evidence="2" id="KW-1185">Reference proteome</keyword>
<proteinExistence type="predicted"/>
<evidence type="ECO:0000313" key="2">
    <source>
        <dbReference type="Proteomes" id="UP000251891"/>
    </source>
</evidence>
<dbReference type="OrthoDB" id="3483839at2"/>
<comment type="caution">
    <text evidence="1">The sequence shown here is derived from an EMBL/GenBank/DDBJ whole genome shotgun (WGS) entry which is preliminary data.</text>
</comment>
<dbReference type="RefSeq" id="WP_111864653.1">
    <property type="nucleotide sequence ID" value="NZ_QLYX01000003.1"/>
</dbReference>
<accession>A0A365HA30</accession>
<sequence>MPSAPEIQIDLADFTAQWLADLRTSFPGWAFFYDGDRTWTAMRGRTATVTATSPLVLRAHLEARR</sequence>
<protein>
    <submittedName>
        <fullName evidence="1">Uncharacterized protein</fullName>
    </submittedName>
</protein>
<reference evidence="1 2" key="1">
    <citation type="submission" date="2018-06" db="EMBL/GenBank/DDBJ databases">
        <title>Actinomadura craniellae sp. nov. isolated from marine sponge Craniella sp.</title>
        <authorList>
            <person name="Li L."/>
            <person name="Xu Q.H."/>
            <person name="Lin H.W."/>
            <person name="Lu Y.H."/>
        </authorList>
    </citation>
    <scope>NUCLEOTIDE SEQUENCE [LARGE SCALE GENOMIC DNA]</scope>
    <source>
        <strain evidence="1 2">LHW63021</strain>
    </source>
</reference>
<dbReference type="AlphaFoldDB" id="A0A365HA30"/>
<name>A0A365HA30_9ACTN</name>
<evidence type="ECO:0000313" key="1">
    <source>
        <dbReference type="EMBL" id="RAY15872.1"/>
    </source>
</evidence>
<dbReference type="EMBL" id="QLYX01000003">
    <property type="protein sequence ID" value="RAY15872.1"/>
    <property type="molecule type" value="Genomic_DNA"/>
</dbReference>
<gene>
    <name evidence="1" type="ORF">DPM19_08930</name>
</gene>
<organism evidence="1 2">
    <name type="scientific">Actinomadura craniellae</name>
    <dbReference type="NCBI Taxonomy" id="2231787"/>
    <lineage>
        <taxon>Bacteria</taxon>
        <taxon>Bacillati</taxon>
        <taxon>Actinomycetota</taxon>
        <taxon>Actinomycetes</taxon>
        <taxon>Streptosporangiales</taxon>
        <taxon>Thermomonosporaceae</taxon>
        <taxon>Actinomadura</taxon>
    </lineage>
</organism>